<evidence type="ECO:0000313" key="1">
    <source>
        <dbReference type="EMBL" id="OGD72049.1"/>
    </source>
</evidence>
<sequence length="156" mass="16721">MKGSIVSLPVVVMSVGFLLFTDAVEAAYVNIAIRSGSHQVAFGEVWLTHMGAEIPGSRVDFSEYGQFGPGETCVLTTADLDIRDLDDITDIHLAPYTADGGDYGPEDIGPPVSSGIWYPLPPDARGYLLDDTLAVMFEDSTGVETGSWGEIKALYE</sequence>
<organism evidence="1 2">
    <name type="scientific">Candidatus Coatesbacteria bacterium RBG_13_66_14</name>
    <dbReference type="NCBI Taxonomy" id="1817816"/>
    <lineage>
        <taxon>Bacteria</taxon>
        <taxon>Candidatus Coatesiibacteriota</taxon>
    </lineage>
</organism>
<dbReference type="EMBL" id="MFAF01000133">
    <property type="protein sequence ID" value="OGD72049.1"/>
    <property type="molecule type" value="Genomic_DNA"/>
</dbReference>
<protein>
    <submittedName>
        <fullName evidence="1">Uncharacterized protein</fullName>
    </submittedName>
</protein>
<reference evidence="1 2" key="1">
    <citation type="journal article" date="2016" name="Nat. Commun.">
        <title>Thousands of microbial genomes shed light on interconnected biogeochemical processes in an aquifer system.</title>
        <authorList>
            <person name="Anantharaman K."/>
            <person name="Brown C.T."/>
            <person name="Hug L.A."/>
            <person name="Sharon I."/>
            <person name="Castelle C.J."/>
            <person name="Probst A.J."/>
            <person name="Thomas B.C."/>
            <person name="Singh A."/>
            <person name="Wilkins M.J."/>
            <person name="Karaoz U."/>
            <person name="Brodie E.L."/>
            <person name="Williams K.H."/>
            <person name="Hubbard S.S."/>
            <person name="Banfield J.F."/>
        </authorList>
    </citation>
    <scope>NUCLEOTIDE SEQUENCE [LARGE SCALE GENOMIC DNA]</scope>
</reference>
<evidence type="ECO:0000313" key="2">
    <source>
        <dbReference type="Proteomes" id="UP000177187"/>
    </source>
</evidence>
<name>A0A1F5EXD5_9BACT</name>
<accession>A0A1F5EXD5</accession>
<dbReference type="AlphaFoldDB" id="A0A1F5EXD5"/>
<comment type="caution">
    <text evidence="1">The sequence shown here is derived from an EMBL/GenBank/DDBJ whole genome shotgun (WGS) entry which is preliminary data.</text>
</comment>
<gene>
    <name evidence="1" type="ORF">A2Y64_06200</name>
</gene>
<proteinExistence type="predicted"/>
<dbReference type="Proteomes" id="UP000177187">
    <property type="component" value="Unassembled WGS sequence"/>
</dbReference>